<proteinExistence type="predicted"/>
<dbReference type="Pfam" id="PF00953">
    <property type="entry name" value="Glycos_transf_4"/>
    <property type="match status" value="1"/>
</dbReference>
<feature type="transmembrane region" description="Helical" evidence="8">
    <location>
        <begin position="259"/>
        <end position="279"/>
    </location>
</feature>
<dbReference type="AlphaFoldDB" id="A0A537JNH4"/>
<dbReference type="InterPro" id="IPR000715">
    <property type="entry name" value="Glycosyl_transferase_4"/>
</dbReference>
<sequence>MLISSFLVAAAIGLVISYAVTPLVLWTAVRFRVLAQPGGRHIHRTPIPRLGGIAIYTGFLVAVLAGLPLAHAVRIAVEAQQVVLTVPYVPGVDRPIIGLLLGATLITAVGIIDDTWGVSPLQKLLGQVAAAVIPLQFGIGMDVLTNPMGGMIFLGPFGLVLTTVWFVALSNVMNLIDGIDGLATGIATIAGGTVLLASSADGDVPTAMLAAALIGSTLGFLPYNYNPARIFLGDTGSMLLGYLLAGLSVLGAYKSYTALALLVPLAALGVPVLDTALAITRRWRTRRPIFQADTEHLRHRLLRRGLSQRQTTVVLYLVTGILGVAALLASGIHRFSLVAVLGFLLAALAFGASRTGLLSAPRPASADGRHNSST</sequence>
<dbReference type="CDD" id="cd06853">
    <property type="entry name" value="GT_WecA_like"/>
    <property type="match status" value="1"/>
</dbReference>
<dbReference type="GO" id="GO:0009103">
    <property type="term" value="P:lipopolysaccharide biosynthetic process"/>
    <property type="evidence" value="ECO:0007669"/>
    <property type="project" value="TreeGrafter"/>
</dbReference>
<evidence type="ECO:0000256" key="5">
    <source>
        <dbReference type="ARBA" id="ARBA00022989"/>
    </source>
</evidence>
<keyword evidence="5 8" id="KW-1133">Transmembrane helix</keyword>
<dbReference type="PROSITE" id="PS01348">
    <property type="entry name" value="MRAY_2"/>
    <property type="match status" value="1"/>
</dbReference>
<evidence type="ECO:0000313" key="10">
    <source>
        <dbReference type="Proteomes" id="UP000318093"/>
    </source>
</evidence>
<name>A0A537JNH4_9BACT</name>
<feature type="transmembrane region" description="Helical" evidence="8">
    <location>
        <begin position="96"/>
        <end position="112"/>
    </location>
</feature>
<keyword evidence="3 9" id="KW-0808">Transferase</keyword>
<evidence type="ECO:0000256" key="7">
    <source>
        <dbReference type="PIRSR" id="PIRSR600715-1"/>
    </source>
</evidence>
<comment type="subcellular location">
    <subcellularLocation>
        <location evidence="1">Cell membrane</location>
        <topology evidence="1">Multi-pass membrane protein</topology>
    </subcellularLocation>
</comment>
<feature type="binding site" evidence="7">
    <location>
        <position position="174"/>
    </location>
    <ligand>
        <name>Mg(2+)</name>
        <dbReference type="ChEBI" id="CHEBI:18420"/>
    </ligand>
</feature>
<feature type="transmembrane region" description="Helical" evidence="8">
    <location>
        <begin position="150"/>
        <end position="169"/>
    </location>
</feature>
<keyword evidence="2" id="KW-1003">Cell membrane</keyword>
<keyword evidence="7" id="KW-0479">Metal-binding</keyword>
<dbReference type="GO" id="GO:0005886">
    <property type="term" value="C:plasma membrane"/>
    <property type="evidence" value="ECO:0007669"/>
    <property type="project" value="UniProtKB-SubCell"/>
</dbReference>
<evidence type="ECO:0000256" key="3">
    <source>
        <dbReference type="ARBA" id="ARBA00022679"/>
    </source>
</evidence>
<dbReference type="Proteomes" id="UP000318093">
    <property type="component" value="Unassembled WGS sequence"/>
</dbReference>
<comment type="caution">
    <text evidence="9">The sequence shown here is derived from an EMBL/GenBank/DDBJ whole genome shotgun (WGS) entry which is preliminary data.</text>
</comment>
<comment type="cofactor">
    <cofactor evidence="7">
        <name>Mg(2+)</name>
        <dbReference type="ChEBI" id="CHEBI:18420"/>
    </cofactor>
</comment>
<reference evidence="9 10" key="1">
    <citation type="journal article" date="2019" name="Nat. Microbiol.">
        <title>Mediterranean grassland soil C-N compound turnover is dependent on rainfall and depth, and is mediated by genomically divergent microorganisms.</title>
        <authorList>
            <person name="Diamond S."/>
            <person name="Andeer P.F."/>
            <person name="Li Z."/>
            <person name="Crits-Christoph A."/>
            <person name="Burstein D."/>
            <person name="Anantharaman K."/>
            <person name="Lane K.R."/>
            <person name="Thomas B.C."/>
            <person name="Pan C."/>
            <person name="Northen T.R."/>
            <person name="Banfield J.F."/>
        </authorList>
    </citation>
    <scope>NUCLEOTIDE SEQUENCE [LARGE SCALE GENOMIC DNA]</scope>
    <source>
        <strain evidence="9">NP_6</strain>
    </source>
</reference>
<dbReference type="InterPro" id="IPR018480">
    <property type="entry name" value="PNAcMuramoyl-5peptid_Trfase_CS"/>
</dbReference>
<dbReference type="EMBL" id="VBAN01000030">
    <property type="protein sequence ID" value="TMI85103.1"/>
    <property type="molecule type" value="Genomic_DNA"/>
</dbReference>
<protein>
    <submittedName>
        <fullName evidence="9">Undecaprenyl/decaprenyl-phosphate alpha-N-acetylglucosaminyl 1-phosphate transferase</fullName>
    </submittedName>
</protein>
<evidence type="ECO:0000256" key="8">
    <source>
        <dbReference type="SAM" id="Phobius"/>
    </source>
</evidence>
<feature type="transmembrane region" description="Helical" evidence="8">
    <location>
        <begin position="230"/>
        <end position="253"/>
    </location>
</feature>
<keyword evidence="6 8" id="KW-0472">Membrane</keyword>
<feature type="transmembrane region" description="Helical" evidence="8">
    <location>
        <begin position="6"/>
        <end position="29"/>
    </location>
</feature>
<evidence type="ECO:0000256" key="1">
    <source>
        <dbReference type="ARBA" id="ARBA00004651"/>
    </source>
</evidence>
<keyword evidence="7" id="KW-0460">Magnesium</keyword>
<evidence type="ECO:0000313" key="9">
    <source>
        <dbReference type="EMBL" id="TMI85103.1"/>
    </source>
</evidence>
<keyword evidence="4 8" id="KW-0812">Transmembrane</keyword>
<feature type="transmembrane region" description="Helical" evidence="8">
    <location>
        <begin position="313"/>
        <end position="329"/>
    </location>
</feature>
<dbReference type="GO" id="GO:0071555">
    <property type="term" value="P:cell wall organization"/>
    <property type="evidence" value="ECO:0007669"/>
    <property type="project" value="TreeGrafter"/>
</dbReference>
<dbReference type="GO" id="GO:0046872">
    <property type="term" value="F:metal ion binding"/>
    <property type="evidence" value="ECO:0007669"/>
    <property type="project" value="UniProtKB-KW"/>
</dbReference>
<organism evidence="9 10">
    <name type="scientific">Candidatus Segetimicrobium genomatis</name>
    <dbReference type="NCBI Taxonomy" id="2569760"/>
    <lineage>
        <taxon>Bacteria</taxon>
        <taxon>Bacillati</taxon>
        <taxon>Candidatus Sysuimicrobiota</taxon>
        <taxon>Candidatus Sysuimicrobiia</taxon>
        <taxon>Candidatus Sysuimicrobiales</taxon>
        <taxon>Candidatus Segetimicrobiaceae</taxon>
        <taxon>Candidatus Segetimicrobium</taxon>
    </lineage>
</organism>
<evidence type="ECO:0000256" key="4">
    <source>
        <dbReference type="ARBA" id="ARBA00022692"/>
    </source>
</evidence>
<gene>
    <name evidence="9" type="ORF">E6H03_00965</name>
</gene>
<evidence type="ECO:0000256" key="6">
    <source>
        <dbReference type="ARBA" id="ARBA00023136"/>
    </source>
</evidence>
<dbReference type="GO" id="GO:0044038">
    <property type="term" value="P:cell wall macromolecule biosynthetic process"/>
    <property type="evidence" value="ECO:0007669"/>
    <property type="project" value="TreeGrafter"/>
</dbReference>
<feature type="transmembrane region" description="Helical" evidence="8">
    <location>
        <begin position="206"/>
        <end position="223"/>
    </location>
</feature>
<dbReference type="PANTHER" id="PTHR22926">
    <property type="entry name" value="PHOSPHO-N-ACETYLMURAMOYL-PENTAPEPTIDE-TRANSFERASE"/>
    <property type="match status" value="1"/>
</dbReference>
<accession>A0A537JNH4</accession>
<feature type="transmembrane region" description="Helical" evidence="8">
    <location>
        <begin position="50"/>
        <end position="76"/>
    </location>
</feature>
<dbReference type="PANTHER" id="PTHR22926:SF3">
    <property type="entry name" value="UNDECAPRENYL-PHOSPHATE ALPHA-N-ACETYLGLUCOSAMINYL 1-PHOSPHATE TRANSFERASE"/>
    <property type="match status" value="1"/>
</dbReference>
<evidence type="ECO:0000256" key="2">
    <source>
        <dbReference type="ARBA" id="ARBA00022475"/>
    </source>
</evidence>
<feature type="transmembrane region" description="Helical" evidence="8">
    <location>
        <begin position="335"/>
        <end position="352"/>
    </location>
</feature>
<feature type="binding site" evidence="7">
    <location>
        <position position="234"/>
    </location>
    <ligand>
        <name>Mg(2+)</name>
        <dbReference type="ChEBI" id="CHEBI:18420"/>
    </ligand>
</feature>
<dbReference type="GO" id="GO:0016780">
    <property type="term" value="F:phosphotransferase activity, for other substituted phosphate groups"/>
    <property type="evidence" value="ECO:0007669"/>
    <property type="project" value="InterPro"/>
</dbReference>
<feature type="transmembrane region" description="Helical" evidence="8">
    <location>
        <begin position="181"/>
        <end position="200"/>
    </location>
</feature>